<sequence>MSKQAGMHPLLFLADDRRSGDFSISGRDLRLGSAWLVWHPPLRRTSLGNTSMWKCALSSILPQVIFRDCHEEREDVIFIIVVRIFWFSGDERETGEKEGDHPANSPHPILIEECKALKAVMRSSLKHVLQEGNKGAGFLANVGADQDDKMVSHNSPPIGAIPLLEMDLRGVTFECS</sequence>
<gene>
    <name evidence="1" type="ORF">Vadar_007925</name>
</gene>
<keyword evidence="2" id="KW-1185">Reference proteome</keyword>
<dbReference type="Proteomes" id="UP000828048">
    <property type="component" value="Chromosome 5"/>
</dbReference>
<comment type="caution">
    <text evidence="1">The sequence shown here is derived from an EMBL/GenBank/DDBJ whole genome shotgun (WGS) entry which is preliminary data.</text>
</comment>
<protein>
    <submittedName>
        <fullName evidence="1">Uncharacterized protein</fullName>
    </submittedName>
</protein>
<accession>A0ACB7XYW2</accession>
<proteinExistence type="predicted"/>
<evidence type="ECO:0000313" key="1">
    <source>
        <dbReference type="EMBL" id="KAH7845953.1"/>
    </source>
</evidence>
<reference evidence="1 2" key="1">
    <citation type="journal article" date="2021" name="Hortic Res">
        <title>High-quality reference genome and annotation aids understanding of berry development for evergreen blueberry (Vaccinium darrowii).</title>
        <authorList>
            <person name="Yu J."/>
            <person name="Hulse-Kemp A.M."/>
            <person name="Babiker E."/>
            <person name="Staton M."/>
        </authorList>
    </citation>
    <scope>NUCLEOTIDE SEQUENCE [LARGE SCALE GENOMIC DNA]</scope>
    <source>
        <strain evidence="2">cv. NJ 8807/NJ 8810</strain>
        <tissue evidence="1">Young leaf</tissue>
    </source>
</reference>
<dbReference type="EMBL" id="CM037155">
    <property type="protein sequence ID" value="KAH7845953.1"/>
    <property type="molecule type" value="Genomic_DNA"/>
</dbReference>
<evidence type="ECO:0000313" key="2">
    <source>
        <dbReference type="Proteomes" id="UP000828048"/>
    </source>
</evidence>
<organism evidence="1 2">
    <name type="scientific">Vaccinium darrowii</name>
    <dbReference type="NCBI Taxonomy" id="229202"/>
    <lineage>
        <taxon>Eukaryota</taxon>
        <taxon>Viridiplantae</taxon>
        <taxon>Streptophyta</taxon>
        <taxon>Embryophyta</taxon>
        <taxon>Tracheophyta</taxon>
        <taxon>Spermatophyta</taxon>
        <taxon>Magnoliopsida</taxon>
        <taxon>eudicotyledons</taxon>
        <taxon>Gunneridae</taxon>
        <taxon>Pentapetalae</taxon>
        <taxon>asterids</taxon>
        <taxon>Ericales</taxon>
        <taxon>Ericaceae</taxon>
        <taxon>Vaccinioideae</taxon>
        <taxon>Vaccinieae</taxon>
        <taxon>Vaccinium</taxon>
    </lineage>
</organism>
<name>A0ACB7XYW2_9ERIC</name>